<dbReference type="EMBL" id="CP012023">
    <property type="protein sequence ID" value="ALI54612.1"/>
    <property type="molecule type" value="Genomic_DNA"/>
</dbReference>
<evidence type="ECO:0000313" key="2">
    <source>
        <dbReference type="Proteomes" id="UP000064920"/>
    </source>
</evidence>
<name>A0A0P0A863_9RHOB</name>
<evidence type="ECO:0000313" key="1">
    <source>
        <dbReference type="EMBL" id="ALI54612.1"/>
    </source>
</evidence>
<dbReference type="PATRIC" id="fig|1397108.4.peg.690"/>
<proteinExistence type="predicted"/>
<dbReference type="STRING" id="1397108.IMCC12053_664"/>
<keyword evidence="2" id="KW-1185">Reference proteome</keyword>
<gene>
    <name evidence="1" type="ORF">IMCC12053_664</name>
</gene>
<protein>
    <submittedName>
        <fullName evidence="1">Uncharacterized protein</fullName>
    </submittedName>
</protein>
<reference evidence="1 2" key="1">
    <citation type="submission" date="2015-05" db="EMBL/GenBank/DDBJ databases">
        <authorList>
            <person name="Wang D.B."/>
            <person name="Wang M."/>
        </authorList>
    </citation>
    <scope>NUCLEOTIDE SEQUENCE [LARGE SCALE GENOMIC DNA]</scope>
    <source>
        <strain evidence="1 2">IMCC 12053</strain>
    </source>
</reference>
<dbReference type="AlphaFoldDB" id="A0A0P0A863"/>
<dbReference type="KEGG" id="cmar:IMCC12053_664"/>
<dbReference type="RefSeq" id="WP_062215677.1">
    <property type="nucleotide sequence ID" value="NZ_CP012023.1"/>
</dbReference>
<dbReference type="Proteomes" id="UP000064920">
    <property type="component" value="Chromosome"/>
</dbReference>
<accession>A0A0P0A863</accession>
<organism evidence="1 2">
    <name type="scientific">Celeribacter marinus</name>
    <dbReference type="NCBI Taxonomy" id="1397108"/>
    <lineage>
        <taxon>Bacteria</taxon>
        <taxon>Pseudomonadati</taxon>
        <taxon>Pseudomonadota</taxon>
        <taxon>Alphaproteobacteria</taxon>
        <taxon>Rhodobacterales</taxon>
        <taxon>Roseobacteraceae</taxon>
        <taxon>Celeribacter</taxon>
    </lineage>
</organism>
<dbReference type="OrthoDB" id="7852812at2"/>
<sequence>MTLQSANMTRNGLNESAMSLSTLHARLQDEMLALTMLAAEVQIALGATLKNVQNLSPSVQRSMQAVDRLQQTLEDLQGVMAQLARQNTGSTVDISPLKESIRLRHLAHKLFDDIDAPFTLSEEDSGNVAWF</sequence>